<feature type="compositionally biased region" description="Polar residues" evidence="1">
    <location>
        <begin position="75"/>
        <end position="90"/>
    </location>
</feature>
<feature type="compositionally biased region" description="Basic and acidic residues" evidence="1">
    <location>
        <begin position="110"/>
        <end position="120"/>
    </location>
</feature>
<comment type="caution">
    <text evidence="2">The sequence shown here is derived from an EMBL/GenBank/DDBJ whole genome shotgun (WGS) entry which is preliminary data.</text>
</comment>
<feature type="compositionally biased region" description="Pro residues" evidence="1">
    <location>
        <begin position="194"/>
        <end position="205"/>
    </location>
</feature>
<protein>
    <submittedName>
        <fullName evidence="2">Uncharacterized protein</fullName>
    </submittedName>
</protein>
<dbReference type="EMBL" id="LUGG01000007">
    <property type="protein sequence ID" value="OBZ72852.1"/>
    <property type="molecule type" value="Genomic_DNA"/>
</dbReference>
<dbReference type="Proteomes" id="UP000092993">
    <property type="component" value="Unassembled WGS sequence"/>
</dbReference>
<accession>A0A1C7M7P7</accession>
<feature type="compositionally biased region" description="Polar residues" evidence="1">
    <location>
        <begin position="36"/>
        <end position="48"/>
    </location>
</feature>
<sequence>MPPRVSGRGRLSVAATSSSDEEVRPLVKGTIADETVYQTPLSQLSPLTSVPSSITSQSSPPELQLPPVADDIPARSQSPESPTPASTHTRASLPLRSGLRLGEDTSILDRATEPHEKLEEESPIIPEPSQSQTTAGPSRLPRPITRNYARQQQRRSQSTSSVNPDTPVSRPFQRASRPPVAPRPVPPATTQNIPPQPPIPQPPLEPRTLLRFFEDLEYLFTTLATAPTNELKKRHAVRYAPIDVADMWDQLPSYADATKTYEEWREEDLDLLIGERSRLGISTAADLGDYYREFFKITEFLRSRQRLSTSEIARTFYKPFTPTLWQCRALRSTWYSSRCTSAGYTAAATTSTALPPGTIKTEDFTSLIETVTRTIAQAFATSYTRNIENKVVLPSGAFVPRNVTGATMRDRILEWHRTPPNLARGQLSSNTNPPAGQMIFEITSNPNVASSYQLTREDRITALEREIFALRKGKEAFDGVEIPRHLPARPPIPPAVNRVDNPPTHEPTEASQVTNLLVYQHPCLRHHRHRHLRRFQHLSIHIRKLAMRRTLRLRIATWEYYPNLPRTKMQLTKHLRLSKILE</sequence>
<keyword evidence="3" id="KW-1185">Reference proteome</keyword>
<proteinExistence type="predicted"/>
<feature type="region of interest" description="Disordered" evidence="1">
    <location>
        <begin position="1"/>
        <end position="205"/>
    </location>
</feature>
<dbReference type="AlphaFoldDB" id="A0A1C7M7P7"/>
<evidence type="ECO:0000313" key="3">
    <source>
        <dbReference type="Proteomes" id="UP000092993"/>
    </source>
</evidence>
<organism evidence="2 3">
    <name type="scientific">Grifola frondosa</name>
    <name type="common">Maitake</name>
    <name type="synonym">Polyporus frondosus</name>
    <dbReference type="NCBI Taxonomy" id="5627"/>
    <lineage>
        <taxon>Eukaryota</taxon>
        <taxon>Fungi</taxon>
        <taxon>Dikarya</taxon>
        <taxon>Basidiomycota</taxon>
        <taxon>Agaricomycotina</taxon>
        <taxon>Agaricomycetes</taxon>
        <taxon>Polyporales</taxon>
        <taxon>Grifolaceae</taxon>
        <taxon>Grifola</taxon>
    </lineage>
</organism>
<reference evidence="2 3" key="1">
    <citation type="submission" date="2016-03" db="EMBL/GenBank/DDBJ databases">
        <title>Whole genome sequencing of Grifola frondosa 9006-11.</title>
        <authorList>
            <person name="Min B."/>
            <person name="Park H."/>
            <person name="Kim J.-G."/>
            <person name="Cho H."/>
            <person name="Oh Y.-L."/>
            <person name="Kong W.-S."/>
            <person name="Choi I.-G."/>
        </authorList>
    </citation>
    <scope>NUCLEOTIDE SEQUENCE [LARGE SCALE GENOMIC DNA]</scope>
    <source>
        <strain evidence="2 3">9006-11</strain>
    </source>
</reference>
<name>A0A1C7M7P7_GRIFR</name>
<gene>
    <name evidence="2" type="ORF">A0H81_07003</name>
</gene>
<evidence type="ECO:0000256" key="1">
    <source>
        <dbReference type="SAM" id="MobiDB-lite"/>
    </source>
</evidence>
<evidence type="ECO:0000313" key="2">
    <source>
        <dbReference type="EMBL" id="OBZ72852.1"/>
    </source>
</evidence>
<feature type="compositionally biased region" description="Low complexity" evidence="1">
    <location>
        <begin position="123"/>
        <end position="132"/>
    </location>
</feature>
<feature type="compositionally biased region" description="Low complexity" evidence="1">
    <location>
        <begin position="49"/>
        <end position="67"/>
    </location>
</feature>
<feature type="compositionally biased region" description="Low complexity" evidence="1">
    <location>
        <begin position="150"/>
        <end position="161"/>
    </location>
</feature>
<dbReference type="OMA" id="YTRNIEN"/>